<evidence type="ECO:0000259" key="15">
    <source>
        <dbReference type="Pfam" id="PF07715"/>
    </source>
</evidence>
<keyword evidence="4" id="KW-0410">Iron transport</keyword>
<accession>A0ABP9EMP0</accession>
<gene>
    <name evidence="16" type="ORF">GCM10023333_11220</name>
</gene>
<keyword evidence="3 11" id="KW-1134">Transmembrane beta strand</keyword>
<evidence type="ECO:0000256" key="4">
    <source>
        <dbReference type="ARBA" id="ARBA00022496"/>
    </source>
</evidence>
<evidence type="ECO:0000256" key="7">
    <source>
        <dbReference type="ARBA" id="ARBA00023065"/>
    </source>
</evidence>
<evidence type="ECO:0000313" key="17">
    <source>
        <dbReference type="Proteomes" id="UP001499988"/>
    </source>
</evidence>
<protein>
    <submittedName>
        <fullName evidence="16">TonB-dependent receptor</fullName>
    </submittedName>
</protein>
<evidence type="ECO:0000259" key="14">
    <source>
        <dbReference type="Pfam" id="PF00593"/>
    </source>
</evidence>
<dbReference type="Proteomes" id="UP001499988">
    <property type="component" value="Unassembled WGS sequence"/>
</dbReference>
<evidence type="ECO:0000256" key="3">
    <source>
        <dbReference type="ARBA" id="ARBA00022452"/>
    </source>
</evidence>
<keyword evidence="8 12" id="KW-0798">TonB box</keyword>
<keyword evidence="6" id="KW-0408">Iron</keyword>
<keyword evidence="5 11" id="KW-0812">Transmembrane</keyword>
<feature type="chain" id="PRO_5046454038" evidence="13">
    <location>
        <begin position="36"/>
        <end position="797"/>
    </location>
</feature>
<evidence type="ECO:0000256" key="9">
    <source>
        <dbReference type="ARBA" id="ARBA00023136"/>
    </source>
</evidence>
<evidence type="ECO:0000256" key="12">
    <source>
        <dbReference type="RuleBase" id="RU003357"/>
    </source>
</evidence>
<comment type="subcellular location">
    <subcellularLocation>
        <location evidence="1 11">Cell outer membrane</location>
        <topology evidence="1 11">Multi-pass membrane protein</topology>
    </subcellularLocation>
</comment>
<dbReference type="SUPFAM" id="SSF56935">
    <property type="entry name" value="Porins"/>
    <property type="match status" value="1"/>
</dbReference>
<keyword evidence="17" id="KW-1185">Reference proteome</keyword>
<dbReference type="Gene3D" id="2.40.170.20">
    <property type="entry name" value="TonB-dependent receptor, beta-barrel domain"/>
    <property type="match status" value="1"/>
</dbReference>
<evidence type="ECO:0000256" key="13">
    <source>
        <dbReference type="SAM" id="SignalP"/>
    </source>
</evidence>
<keyword evidence="2 11" id="KW-0813">Transport</keyword>
<feature type="signal peptide" evidence="13">
    <location>
        <begin position="1"/>
        <end position="35"/>
    </location>
</feature>
<feature type="domain" description="TonB-dependent receptor-like beta-barrel" evidence="14">
    <location>
        <begin position="308"/>
        <end position="763"/>
    </location>
</feature>
<proteinExistence type="inferred from homology"/>
<dbReference type="Pfam" id="PF07715">
    <property type="entry name" value="Plug"/>
    <property type="match status" value="1"/>
</dbReference>
<comment type="caution">
    <text evidence="16">The sequence shown here is derived from an EMBL/GenBank/DDBJ whole genome shotgun (WGS) entry which is preliminary data.</text>
</comment>
<reference evidence="17" key="1">
    <citation type="journal article" date="2019" name="Int. J. Syst. Evol. Microbiol.">
        <title>The Global Catalogue of Microorganisms (GCM) 10K type strain sequencing project: providing services to taxonomists for standard genome sequencing and annotation.</title>
        <authorList>
            <consortium name="The Broad Institute Genomics Platform"/>
            <consortium name="The Broad Institute Genome Sequencing Center for Infectious Disease"/>
            <person name="Wu L."/>
            <person name="Ma J."/>
        </authorList>
    </citation>
    <scope>NUCLEOTIDE SEQUENCE [LARGE SCALE GENOMIC DNA]</scope>
    <source>
        <strain evidence="17">JCM 18401</strain>
    </source>
</reference>
<feature type="domain" description="TonB-dependent receptor plug" evidence="15">
    <location>
        <begin position="62"/>
        <end position="171"/>
    </location>
</feature>
<keyword evidence="7" id="KW-0406">Ion transport</keyword>
<organism evidence="16 17">
    <name type="scientific">Ferrimonas pelagia</name>
    <dbReference type="NCBI Taxonomy" id="1177826"/>
    <lineage>
        <taxon>Bacteria</taxon>
        <taxon>Pseudomonadati</taxon>
        <taxon>Pseudomonadota</taxon>
        <taxon>Gammaproteobacteria</taxon>
        <taxon>Alteromonadales</taxon>
        <taxon>Ferrimonadaceae</taxon>
        <taxon>Ferrimonas</taxon>
    </lineage>
</organism>
<evidence type="ECO:0000256" key="11">
    <source>
        <dbReference type="PROSITE-ProRule" id="PRU01360"/>
    </source>
</evidence>
<dbReference type="PROSITE" id="PS52016">
    <property type="entry name" value="TONB_DEPENDENT_REC_3"/>
    <property type="match status" value="1"/>
</dbReference>
<keyword evidence="16" id="KW-0675">Receptor</keyword>
<evidence type="ECO:0000256" key="2">
    <source>
        <dbReference type="ARBA" id="ARBA00022448"/>
    </source>
</evidence>
<evidence type="ECO:0000256" key="5">
    <source>
        <dbReference type="ARBA" id="ARBA00022692"/>
    </source>
</evidence>
<keyword evidence="10 11" id="KW-0998">Cell outer membrane</keyword>
<keyword evidence="13" id="KW-0732">Signal</keyword>
<dbReference type="InterPro" id="IPR036942">
    <property type="entry name" value="Beta-barrel_TonB_sf"/>
</dbReference>
<dbReference type="PANTHER" id="PTHR32552">
    <property type="entry name" value="FERRICHROME IRON RECEPTOR-RELATED"/>
    <property type="match status" value="1"/>
</dbReference>
<dbReference type="Pfam" id="PF00593">
    <property type="entry name" value="TonB_dep_Rec_b-barrel"/>
    <property type="match status" value="1"/>
</dbReference>
<dbReference type="InterPro" id="IPR000531">
    <property type="entry name" value="Beta-barrel_TonB"/>
</dbReference>
<sequence length="797" mass="87292">MTPNVDRQRKTLSRFSPLALAITSALVLGGAPAMAADADGEGASTGGIERITVTSQRREKPLQETPVAVSAFDDSAIEALGIEDLTDASAYAPNVVLKRTFGSSFNVAMNIRGNSTSEPSLAVDPKVGMYLDGVYLARSAGAVMDIVDLERMEIMRGPQGTLWGRNTTGGAVSMTSQKPLGEFAFKQQLTFGNFGRFKSITSVDTPMLGDLSAKFTYMKKQWDGWAENTYEFAQEKELGAEDIDAFRVALRYDATDNIVIDYAYDLSDGWGVASPMQAENVDPQVAAAPFGMFMRVSDLMVGNMNPYDFGNPFYQMAQTTAGGAGRPEKIALDSEGREDIKIQGHSLNIAWDLSPAVTLRSISSYRSYDSDRSGGTDTDGGAYFGMMGNPIPAFVSVGAKEQDQWSQEFQLVGAAMEGKLNYVAGLYYFSEEGSENNPWGITVPTGAVPASAQLGGMFGVPAGTPIPTLLLVDTWGNFYNIQSDAAAAYAQVNYQLTDQWGLTAGIRYSYDEKELTLTANDPLLQADMSSKEDWSEVTTTFIVDYMPTDDLNFYAKYAEGYAAGIFNPGTKDLGAFFSGMQTGDFSGVFAGTFSPADPERTDSYELGMKSMWADDRLQLNVAVFYNDNSNLQVTEFRDNVRLMLNSGSSTSRGVELEMVANPFANLFINGSYGYYKTENDSSEFDFEPNDSASLGVSYEWELGKLGYLNARVDYTYLSDQYFNFDLANPLMEEAYGLVNARVQLSEVKALNGNLKFAAWGRNLTDEEYRVYGAQFAVYQGYNWGDPRTYGIDVTYEF</sequence>
<evidence type="ECO:0000256" key="6">
    <source>
        <dbReference type="ARBA" id="ARBA00023004"/>
    </source>
</evidence>
<dbReference type="EMBL" id="BAABJZ010000015">
    <property type="protein sequence ID" value="GAA4879157.1"/>
    <property type="molecule type" value="Genomic_DNA"/>
</dbReference>
<evidence type="ECO:0000256" key="10">
    <source>
        <dbReference type="ARBA" id="ARBA00023237"/>
    </source>
</evidence>
<evidence type="ECO:0000313" key="16">
    <source>
        <dbReference type="EMBL" id="GAA4879157.1"/>
    </source>
</evidence>
<dbReference type="PANTHER" id="PTHR32552:SF81">
    <property type="entry name" value="TONB-DEPENDENT OUTER MEMBRANE RECEPTOR"/>
    <property type="match status" value="1"/>
</dbReference>
<dbReference type="InterPro" id="IPR039426">
    <property type="entry name" value="TonB-dep_rcpt-like"/>
</dbReference>
<name>A0ABP9EMP0_9GAMM</name>
<dbReference type="RefSeq" id="WP_345334242.1">
    <property type="nucleotide sequence ID" value="NZ_BAABJZ010000015.1"/>
</dbReference>
<keyword evidence="9 11" id="KW-0472">Membrane</keyword>
<evidence type="ECO:0000256" key="8">
    <source>
        <dbReference type="ARBA" id="ARBA00023077"/>
    </source>
</evidence>
<comment type="similarity">
    <text evidence="11 12">Belongs to the TonB-dependent receptor family.</text>
</comment>
<evidence type="ECO:0000256" key="1">
    <source>
        <dbReference type="ARBA" id="ARBA00004571"/>
    </source>
</evidence>
<dbReference type="InterPro" id="IPR012910">
    <property type="entry name" value="Plug_dom"/>
</dbReference>